<dbReference type="Proteomes" id="UP001195660">
    <property type="component" value="Unassembled WGS sequence"/>
</dbReference>
<reference evidence="2 3" key="1">
    <citation type="submission" date="2019-11" db="EMBL/GenBank/DDBJ databases">
        <title>Novel Deefgea species.</title>
        <authorList>
            <person name="Han J.-H."/>
        </authorList>
    </citation>
    <scope>NUCLEOTIDE SEQUENCE [LARGE SCALE GENOMIC DNA]</scope>
    <source>
        <strain evidence="2 3">LMG 24817</strain>
    </source>
</reference>
<accession>A0ABS2C8S6</accession>
<gene>
    <name evidence="2" type="ORF">GM173_03055</name>
</gene>
<proteinExistence type="predicted"/>
<protein>
    <recommendedName>
        <fullName evidence="4">C2H2-type domain-containing protein</fullName>
    </recommendedName>
</protein>
<evidence type="ECO:0008006" key="4">
    <source>
        <dbReference type="Google" id="ProtNLM"/>
    </source>
</evidence>
<organism evidence="2 3">
    <name type="scientific">Deefgea chitinilytica</name>
    <dbReference type="NCBI Taxonomy" id="570276"/>
    <lineage>
        <taxon>Bacteria</taxon>
        <taxon>Pseudomonadati</taxon>
        <taxon>Pseudomonadota</taxon>
        <taxon>Betaproteobacteria</taxon>
        <taxon>Neisseriales</taxon>
        <taxon>Chitinibacteraceae</taxon>
        <taxon>Deefgea</taxon>
    </lineage>
</organism>
<keyword evidence="3" id="KW-1185">Reference proteome</keyword>
<name>A0ABS2C8S6_9NEIS</name>
<sequence length="391" mass="43162">MNNMKCEKLNQLIASLLAEIAQGRSAILIHMGSRDALEVKIKEIESVMSLCKENEIIAYLNGCHARLSKLPLKDVATPVNIVDVKLEKKPSKVKKSIPNQKLALRANNIVKNKTNSKYKQKSTRVTKSIGRNPVTSFATAVDVTCSQRSPDLKRLYGLKKTAQEWLKMQPYDNVGHLARLMRKTEAKLLQLSHSGGLRHHSAKPIVDCCPICGERIPQTMITKHIEFSHPSGTSKVETARTMQLLSDDKKHEFARYANHSYATKPIESKNDLLGQRTHVPITQRPPSNPDAHKLPPPQKKPKAKSNIPKASTANTTTPNVSLCICGGGNPECSQCGGTGVVNIYQIGSQQRQLTAIKRSEKDAGITKGNFRDVIHGQFGSMPSYEGDGKKH</sequence>
<dbReference type="EMBL" id="WOFE01000001">
    <property type="protein sequence ID" value="MBM5570554.1"/>
    <property type="molecule type" value="Genomic_DNA"/>
</dbReference>
<dbReference type="RefSeq" id="WP_203569849.1">
    <property type="nucleotide sequence ID" value="NZ_WOFE01000001.1"/>
</dbReference>
<evidence type="ECO:0000256" key="1">
    <source>
        <dbReference type="SAM" id="MobiDB-lite"/>
    </source>
</evidence>
<evidence type="ECO:0000313" key="2">
    <source>
        <dbReference type="EMBL" id="MBM5570554.1"/>
    </source>
</evidence>
<evidence type="ECO:0000313" key="3">
    <source>
        <dbReference type="Proteomes" id="UP001195660"/>
    </source>
</evidence>
<feature type="region of interest" description="Disordered" evidence="1">
    <location>
        <begin position="279"/>
        <end position="313"/>
    </location>
</feature>
<comment type="caution">
    <text evidence="2">The sequence shown here is derived from an EMBL/GenBank/DDBJ whole genome shotgun (WGS) entry which is preliminary data.</text>
</comment>